<dbReference type="PROSITE" id="PS51257">
    <property type="entry name" value="PROKAR_LIPOPROTEIN"/>
    <property type="match status" value="1"/>
</dbReference>
<dbReference type="AlphaFoldDB" id="A0A928YPQ6"/>
<gene>
    <name evidence="2" type="ORF">C4F49_03785</name>
</gene>
<name>A0A928YPQ6_9SPHI</name>
<evidence type="ECO:0000256" key="1">
    <source>
        <dbReference type="SAM" id="SignalP"/>
    </source>
</evidence>
<sequence>MKSMNTTYKSIIRLFSLLLSLSVLFTSCDSLIPEDLDALGDDVMITTTEISPYLGRKTSYENIVNVSNTSTLPLNFKIVGPRTAAGQEAPELLEKYPVKVWTQSYTGEEKTLEEIESKRKIEYRPILDIQQKNGDIIFWNAGNSSFIKTLPDEGYLFDVEISNSGGRRYSRNLKLMPRKERDYEPSQYDDITGLAKSAFLRPNSLINIYGERTGFITYDVRVYIFQNDKITSPGNSLAISVLDSLGQTIDIQKFKDSNFKDLVHGFNHRFENGKVIYDVVYPMPLVSFPSRYTNSTGNMARLNLRYNRIGRGGFLLEALLSFDFAIYKEGHWEIQIRFNGESPKFENE</sequence>
<reference evidence="2" key="1">
    <citation type="submission" date="2018-02" db="EMBL/GenBank/DDBJ databases">
        <authorList>
            <person name="Vasarhelyi B.M."/>
            <person name="Deshmukh S."/>
            <person name="Balint B."/>
            <person name="Kukolya J."/>
        </authorList>
    </citation>
    <scope>NUCLEOTIDE SEQUENCE</scope>
    <source>
        <strain evidence="2">KB22</strain>
    </source>
</reference>
<dbReference type="Proteomes" id="UP000616201">
    <property type="component" value="Unassembled WGS sequence"/>
</dbReference>
<comment type="caution">
    <text evidence="2">The sequence shown here is derived from an EMBL/GenBank/DDBJ whole genome shotgun (WGS) entry which is preliminary data.</text>
</comment>
<dbReference type="InterPro" id="IPR032173">
    <property type="entry name" value="DUF5007"/>
</dbReference>
<feature type="signal peptide" evidence="1">
    <location>
        <begin position="1"/>
        <end position="25"/>
    </location>
</feature>
<proteinExistence type="predicted"/>
<dbReference type="EMBL" id="PRDK01000003">
    <property type="protein sequence ID" value="MBE8712797.1"/>
    <property type="molecule type" value="Genomic_DNA"/>
</dbReference>
<feature type="chain" id="PRO_5037242145" evidence="1">
    <location>
        <begin position="26"/>
        <end position="348"/>
    </location>
</feature>
<keyword evidence="3" id="KW-1185">Reference proteome</keyword>
<accession>A0A928YPQ6</accession>
<keyword evidence="1" id="KW-0732">Signal</keyword>
<organism evidence="2 3">
    <name type="scientific">Sphingobacterium hungaricum</name>
    <dbReference type="NCBI Taxonomy" id="2082723"/>
    <lineage>
        <taxon>Bacteria</taxon>
        <taxon>Pseudomonadati</taxon>
        <taxon>Bacteroidota</taxon>
        <taxon>Sphingobacteriia</taxon>
        <taxon>Sphingobacteriales</taxon>
        <taxon>Sphingobacteriaceae</taxon>
        <taxon>Sphingobacterium</taxon>
    </lineage>
</organism>
<dbReference type="Pfam" id="PF16398">
    <property type="entry name" value="DUF5007"/>
    <property type="match status" value="1"/>
</dbReference>
<evidence type="ECO:0000313" key="3">
    <source>
        <dbReference type="Proteomes" id="UP000616201"/>
    </source>
</evidence>
<protein>
    <submittedName>
        <fullName evidence="2">DUF5007 domain-containing protein</fullName>
    </submittedName>
</protein>
<evidence type="ECO:0000313" key="2">
    <source>
        <dbReference type="EMBL" id="MBE8712797.1"/>
    </source>
</evidence>